<keyword evidence="18" id="KW-0458">Lysosome</keyword>
<evidence type="ECO:0000256" key="17">
    <source>
        <dbReference type="ARBA" id="ARBA00023180"/>
    </source>
</evidence>
<gene>
    <name evidence="23" type="ORF">EM6_0937</name>
</gene>
<dbReference type="GO" id="GO:0004177">
    <property type="term" value="F:aminopeptidase activity"/>
    <property type="evidence" value="ECO:0007669"/>
    <property type="project" value="UniProtKB-KW"/>
</dbReference>
<evidence type="ECO:0000256" key="19">
    <source>
        <dbReference type="ARBA" id="ARBA00025833"/>
    </source>
</evidence>
<keyword evidence="7" id="KW-0121">Carboxypeptidase</keyword>
<dbReference type="PANTHER" id="PTHR12053">
    <property type="entry name" value="PROTEASE FAMILY M28 PLASMA GLUTAMATE CARBOXYPEPTIDASE-RELATED"/>
    <property type="match status" value="1"/>
</dbReference>
<evidence type="ECO:0000256" key="12">
    <source>
        <dbReference type="ARBA" id="ARBA00022824"/>
    </source>
</evidence>
<evidence type="ECO:0000256" key="3">
    <source>
        <dbReference type="ARBA" id="ARBA00004555"/>
    </source>
</evidence>
<evidence type="ECO:0000256" key="18">
    <source>
        <dbReference type="ARBA" id="ARBA00023228"/>
    </source>
</evidence>
<dbReference type="OrthoDB" id="9769665at2"/>
<dbReference type="Gene3D" id="3.50.30.30">
    <property type="match status" value="1"/>
</dbReference>
<dbReference type="AlphaFoldDB" id="A0A3G9G0Y5"/>
<keyword evidence="8" id="KW-0645">Protease</keyword>
<dbReference type="GO" id="GO:0005576">
    <property type="term" value="C:extracellular region"/>
    <property type="evidence" value="ECO:0007669"/>
    <property type="project" value="UniProtKB-SubCell"/>
</dbReference>
<evidence type="ECO:0000256" key="20">
    <source>
        <dbReference type="ARBA" id="ARBA00033328"/>
    </source>
</evidence>
<dbReference type="Proteomes" id="UP000278756">
    <property type="component" value="Chromosome 1"/>
</dbReference>
<evidence type="ECO:0000256" key="9">
    <source>
        <dbReference type="ARBA" id="ARBA00022723"/>
    </source>
</evidence>
<evidence type="ECO:0000256" key="13">
    <source>
        <dbReference type="ARBA" id="ARBA00022833"/>
    </source>
</evidence>
<evidence type="ECO:0000256" key="8">
    <source>
        <dbReference type="ARBA" id="ARBA00022670"/>
    </source>
</evidence>
<evidence type="ECO:0000256" key="6">
    <source>
        <dbReference type="ARBA" id="ARBA00022525"/>
    </source>
</evidence>
<dbReference type="GO" id="GO:0046872">
    <property type="term" value="F:metal ion binding"/>
    <property type="evidence" value="ECO:0007669"/>
    <property type="project" value="UniProtKB-KW"/>
</dbReference>
<evidence type="ECO:0000256" key="2">
    <source>
        <dbReference type="ARBA" id="ARBA00004371"/>
    </source>
</evidence>
<dbReference type="GO" id="GO:0005764">
    <property type="term" value="C:lysosome"/>
    <property type="evidence" value="ECO:0007669"/>
    <property type="project" value="UniProtKB-SubCell"/>
</dbReference>
<dbReference type="PROSITE" id="PS51257">
    <property type="entry name" value="PROKAR_LIPOPROTEIN"/>
    <property type="match status" value="1"/>
</dbReference>
<keyword evidence="15" id="KW-0482">Metalloprotease</keyword>
<evidence type="ECO:0000256" key="16">
    <source>
        <dbReference type="ARBA" id="ARBA00023145"/>
    </source>
</evidence>
<dbReference type="EMBL" id="AP018827">
    <property type="protein sequence ID" value="BBF80357.1"/>
    <property type="molecule type" value="Genomic_DNA"/>
</dbReference>
<reference evidence="24" key="1">
    <citation type="journal article" date="2017" name="Biotechnol. Biofuels">
        <title>Evaluation of environmental bacterial communities as a factor affecting the growth of duckweed Lemna minor.</title>
        <authorList>
            <person name="Ishizawa H."/>
            <person name="Kuroda M."/>
            <person name="Morikawa M."/>
            <person name="Ike M."/>
        </authorList>
    </citation>
    <scope>NUCLEOTIDE SEQUENCE [LARGE SCALE GENOMIC DNA]</scope>
    <source>
        <strain evidence="24">M6</strain>
    </source>
</reference>
<evidence type="ECO:0000256" key="10">
    <source>
        <dbReference type="ARBA" id="ARBA00022729"/>
    </source>
</evidence>
<keyword evidence="9" id="KW-0479">Metal-binding</keyword>
<proteinExistence type="predicted"/>
<evidence type="ECO:0000256" key="7">
    <source>
        <dbReference type="ARBA" id="ARBA00022645"/>
    </source>
</evidence>
<name>A0A3G9G0Y5_9CAUL</name>
<dbReference type="GO" id="GO:0004180">
    <property type="term" value="F:carboxypeptidase activity"/>
    <property type="evidence" value="ECO:0007669"/>
    <property type="project" value="UniProtKB-KW"/>
</dbReference>
<protein>
    <recommendedName>
        <fullName evidence="5">Carboxypeptidase Q</fullName>
    </recommendedName>
    <alternativeName>
        <fullName evidence="20">Plasma glutamate carboxypeptidase</fullName>
    </alternativeName>
</protein>
<keyword evidence="23" id="KW-0031">Aminopeptidase</keyword>
<keyword evidence="13" id="KW-0862">Zinc</keyword>
<feature type="domain" description="Peptidase M28" evidence="22">
    <location>
        <begin position="274"/>
        <end position="467"/>
    </location>
</feature>
<dbReference type="Pfam" id="PF04389">
    <property type="entry name" value="Peptidase_M28"/>
    <property type="match status" value="1"/>
</dbReference>
<evidence type="ECO:0000256" key="14">
    <source>
        <dbReference type="ARBA" id="ARBA00023034"/>
    </source>
</evidence>
<evidence type="ECO:0000256" key="1">
    <source>
        <dbReference type="ARBA" id="ARBA00004240"/>
    </source>
</evidence>
<keyword evidence="17" id="KW-0325">Glycoprotein</keyword>
<evidence type="ECO:0000256" key="11">
    <source>
        <dbReference type="ARBA" id="ARBA00022801"/>
    </source>
</evidence>
<dbReference type="InterPro" id="IPR007484">
    <property type="entry name" value="Peptidase_M28"/>
</dbReference>
<evidence type="ECO:0000313" key="23">
    <source>
        <dbReference type="EMBL" id="BBF80357.1"/>
    </source>
</evidence>
<evidence type="ECO:0000313" key="24">
    <source>
        <dbReference type="Proteomes" id="UP000278756"/>
    </source>
</evidence>
<dbReference type="GO" id="GO:0070573">
    <property type="term" value="F:metallodipeptidase activity"/>
    <property type="evidence" value="ECO:0007669"/>
    <property type="project" value="InterPro"/>
</dbReference>
<accession>A0A3G9G0Y5</accession>
<feature type="chain" id="PRO_5018064402" description="Carboxypeptidase Q" evidence="21">
    <location>
        <begin position="23"/>
        <end position="484"/>
    </location>
</feature>
<keyword evidence="16" id="KW-0865">Zymogen</keyword>
<feature type="signal peptide" evidence="21">
    <location>
        <begin position="1"/>
        <end position="22"/>
    </location>
</feature>
<comment type="subcellular location">
    <subcellularLocation>
        <location evidence="1">Endoplasmic reticulum</location>
    </subcellularLocation>
    <subcellularLocation>
        <location evidence="3">Golgi apparatus</location>
    </subcellularLocation>
    <subcellularLocation>
        <location evidence="2">Lysosome</location>
    </subcellularLocation>
    <subcellularLocation>
        <location evidence="4">Secreted</location>
    </subcellularLocation>
</comment>
<keyword evidence="6" id="KW-0964">Secreted</keyword>
<dbReference type="RefSeq" id="WP_126420639.1">
    <property type="nucleotide sequence ID" value="NZ_AP018827.1"/>
</dbReference>
<dbReference type="GO" id="GO:0006508">
    <property type="term" value="P:proteolysis"/>
    <property type="evidence" value="ECO:0007669"/>
    <property type="project" value="UniProtKB-KW"/>
</dbReference>
<organism evidence="23 24">
    <name type="scientific">Asticcacaulis excentricus</name>
    <dbReference type="NCBI Taxonomy" id="78587"/>
    <lineage>
        <taxon>Bacteria</taxon>
        <taxon>Pseudomonadati</taxon>
        <taxon>Pseudomonadota</taxon>
        <taxon>Alphaproteobacteria</taxon>
        <taxon>Caulobacterales</taxon>
        <taxon>Caulobacteraceae</taxon>
        <taxon>Asticcacaulis</taxon>
    </lineage>
</organism>
<evidence type="ECO:0000259" key="22">
    <source>
        <dbReference type="Pfam" id="PF04389"/>
    </source>
</evidence>
<evidence type="ECO:0000256" key="4">
    <source>
        <dbReference type="ARBA" id="ARBA00004613"/>
    </source>
</evidence>
<keyword evidence="11" id="KW-0378">Hydrolase</keyword>
<comment type="subunit">
    <text evidence="19">Homodimer. The monomeric form is inactive while the homodimer is active.</text>
</comment>
<keyword evidence="12" id="KW-0256">Endoplasmic reticulum</keyword>
<dbReference type="SUPFAM" id="SSF53187">
    <property type="entry name" value="Zn-dependent exopeptidases"/>
    <property type="match status" value="1"/>
</dbReference>
<evidence type="ECO:0000256" key="21">
    <source>
        <dbReference type="SAM" id="SignalP"/>
    </source>
</evidence>
<keyword evidence="10 21" id="KW-0732">Signal</keyword>
<reference evidence="24" key="2">
    <citation type="journal article" date="2017" name="Plant Physiol. Biochem.">
        <title>Differential oxidative and antioxidative response of duckweed Lemna minor toward plant growth promoting/inhibiting bacteria.</title>
        <authorList>
            <person name="Ishizawa H."/>
            <person name="Kuroda M."/>
            <person name="Morikawa M."/>
            <person name="Ike M."/>
        </authorList>
    </citation>
    <scope>NUCLEOTIDE SEQUENCE [LARGE SCALE GENOMIC DNA]</scope>
    <source>
        <strain evidence="24">M6</strain>
    </source>
</reference>
<dbReference type="InterPro" id="IPR039866">
    <property type="entry name" value="CPQ"/>
</dbReference>
<keyword evidence="14" id="KW-0333">Golgi apparatus</keyword>
<evidence type="ECO:0000256" key="5">
    <source>
        <dbReference type="ARBA" id="ARBA00014116"/>
    </source>
</evidence>
<evidence type="ECO:0000256" key="15">
    <source>
        <dbReference type="ARBA" id="ARBA00023049"/>
    </source>
</evidence>
<dbReference type="Gene3D" id="3.40.630.10">
    <property type="entry name" value="Zn peptidases"/>
    <property type="match status" value="1"/>
</dbReference>
<sequence>MNLKALLLVTAALACGTTPALAKPKAKSVAPAAAVAEASEVTAARLRDAALQSNGAYEFVAQLTTRFGARPAGSESERKAAEWSAAELKKMGFENVRIETFPLVIWQRGAESLEITGPFAQKMVVTALGGSGATPAEGVEGEAALFETYAEFIDSKADLTGKIVVILQPTVRTQTGQGYGVNSGSVRRSGPEEAKKRGAVGYVMRSLGTEDHRFAHTGATRFTGLDGLPALAMSPPDAEQFERLLKLQRAGEAGPLRLKMLSTPTVRTGGQSQNVIAEIKGSKRPEEIITIGGHLDSWDLGTGAIDDGAGVAITMATAKLMIDHKLRPERTVRVVFWGSEEVSQPGDLGLSGAVAYAKSSDKDKHIAAAESDFGADVIYSLALPKSDAPDFNKTLGKILYPLGIFIERDPATGGGPDTSPLNAKGVPIFDLQQDGTDYFDVHHTADDTLDRIDPKKMSQNVAAWAATVWMIANTSVTFQPTNGK</sequence>
<dbReference type="PANTHER" id="PTHR12053:SF3">
    <property type="entry name" value="CARBOXYPEPTIDASE Q"/>
    <property type="match status" value="1"/>
</dbReference>